<comment type="caution">
    <text evidence="1">The sequence shown here is derived from an EMBL/GenBank/DDBJ whole genome shotgun (WGS) entry which is preliminary data.</text>
</comment>
<sequence>MNYTQFIYIVTFINHKTVNECNLIDQIKIINIHIIKLFTKITFVNKINENNYCLFICNVVCSFLFYKIPYATNFL</sequence>
<proteinExistence type="predicted"/>
<protein>
    <submittedName>
        <fullName evidence="1">Uncharacterized protein</fullName>
    </submittedName>
</protein>
<evidence type="ECO:0000313" key="1">
    <source>
        <dbReference type="EMBL" id="RAL19190.1"/>
    </source>
</evidence>
<accession>A0A328C2A6</accession>
<dbReference type="EMBL" id="PTPX01000007">
    <property type="protein sequence ID" value="RAL19190.1"/>
    <property type="molecule type" value="Genomic_DNA"/>
</dbReference>
<reference evidence="2" key="1">
    <citation type="submission" date="2018-02" db="EMBL/GenBank/DDBJ databases">
        <title>Glaesserella australis sp. nov., isolated from the lungs of pigs.</title>
        <authorList>
            <person name="Turni C."/>
            <person name="Christensen H."/>
        </authorList>
    </citation>
    <scope>NUCLEOTIDE SEQUENCE [LARGE SCALE GENOMIC DNA]</scope>
    <source>
        <strain evidence="2">HS4635</strain>
    </source>
</reference>
<gene>
    <name evidence="1" type="ORF">C5N92_03485</name>
</gene>
<dbReference type="AlphaFoldDB" id="A0A328C2A6"/>
<evidence type="ECO:0000313" key="2">
    <source>
        <dbReference type="Proteomes" id="UP000248689"/>
    </source>
</evidence>
<keyword evidence="2" id="KW-1185">Reference proteome</keyword>
<dbReference type="Proteomes" id="UP000248689">
    <property type="component" value="Unassembled WGS sequence"/>
</dbReference>
<name>A0A328C2A6_9PAST</name>
<organism evidence="1 2">
    <name type="scientific">Glaesserella australis</name>
    <dbReference type="NCBI Taxonomy" id="2094024"/>
    <lineage>
        <taxon>Bacteria</taxon>
        <taxon>Pseudomonadati</taxon>
        <taxon>Pseudomonadota</taxon>
        <taxon>Gammaproteobacteria</taxon>
        <taxon>Pasteurellales</taxon>
        <taxon>Pasteurellaceae</taxon>
        <taxon>Glaesserella</taxon>
    </lineage>
</organism>